<dbReference type="RefSeq" id="WP_006968210.1">
    <property type="nucleotide sequence ID" value="NZ_APJX01000012.1"/>
</dbReference>
<evidence type="ECO:0000313" key="2">
    <source>
        <dbReference type="EMBL" id="EMS77772.1"/>
    </source>
</evidence>
<accession>S0G0P6</accession>
<feature type="chain" id="PRO_5004486942" description="Lipoprotein" evidence="1">
    <location>
        <begin position="21"/>
        <end position="150"/>
    </location>
</feature>
<evidence type="ECO:0000313" key="3">
    <source>
        <dbReference type="Proteomes" id="UP000014216"/>
    </source>
</evidence>
<name>S0G0P6_9BACT</name>
<comment type="caution">
    <text evidence="2">The sequence shown here is derived from an EMBL/GenBank/DDBJ whole genome shotgun (WGS) entry which is preliminary data.</text>
</comment>
<keyword evidence="1" id="KW-0732">Signal</keyword>
<evidence type="ECO:0008006" key="4">
    <source>
        <dbReference type="Google" id="ProtNLM"/>
    </source>
</evidence>
<sequence>MMRSRILVLLACAAIMSACAASYGKLVSSPVSRDQYQQQTLPSDLQYYYCGRSGLPYAVVGIDDTYPFNDRLWFRIDTMDDVYKKIYNLSDIHPNARFMRAADILDPAGRRIGVWFSFYHHTPVRIDPDSGMLEIFSPYDPNEDEGLILN</sequence>
<gene>
    <name evidence="2" type="ORF">Dpo_12c00500</name>
</gene>
<dbReference type="PROSITE" id="PS51257">
    <property type="entry name" value="PROKAR_LIPOPROTEIN"/>
    <property type="match status" value="1"/>
</dbReference>
<feature type="signal peptide" evidence="1">
    <location>
        <begin position="1"/>
        <end position="20"/>
    </location>
</feature>
<reference evidence="2 3" key="1">
    <citation type="journal article" date="2013" name="Genome Announc.">
        <title>Draft Genome Sequence of Desulfotignum phosphitoxidans DSM 13687 Strain FiPS-3.</title>
        <authorList>
            <person name="Poehlein A."/>
            <person name="Daniel R."/>
            <person name="Simeonova D.D."/>
        </authorList>
    </citation>
    <scope>NUCLEOTIDE SEQUENCE [LARGE SCALE GENOMIC DNA]</scope>
    <source>
        <strain evidence="2 3">DSM 13687</strain>
    </source>
</reference>
<dbReference type="Proteomes" id="UP000014216">
    <property type="component" value="Unassembled WGS sequence"/>
</dbReference>
<evidence type="ECO:0000256" key="1">
    <source>
        <dbReference type="SAM" id="SignalP"/>
    </source>
</evidence>
<keyword evidence="3" id="KW-1185">Reference proteome</keyword>
<organism evidence="2 3">
    <name type="scientific">Desulfotignum phosphitoxidans DSM 13687</name>
    <dbReference type="NCBI Taxonomy" id="1286635"/>
    <lineage>
        <taxon>Bacteria</taxon>
        <taxon>Pseudomonadati</taxon>
        <taxon>Thermodesulfobacteriota</taxon>
        <taxon>Desulfobacteria</taxon>
        <taxon>Desulfobacterales</taxon>
        <taxon>Desulfobacteraceae</taxon>
        <taxon>Desulfotignum</taxon>
    </lineage>
</organism>
<dbReference type="AlphaFoldDB" id="S0G0P6"/>
<protein>
    <recommendedName>
        <fullName evidence="4">Lipoprotein</fullName>
    </recommendedName>
</protein>
<proteinExistence type="predicted"/>
<dbReference type="OrthoDB" id="5418312at2"/>
<dbReference type="EMBL" id="APJX01000012">
    <property type="protein sequence ID" value="EMS77772.1"/>
    <property type="molecule type" value="Genomic_DNA"/>
</dbReference>